<name>A0A396Z1G6_9LEPT</name>
<accession>A0A396Z1G6</accession>
<evidence type="ECO:0000313" key="3">
    <source>
        <dbReference type="Proteomes" id="UP000265798"/>
    </source>
</evidence>
<gene>
    <name evidence="2" type="ORF">DLM75_18600</name>
</gene>
<comment type="caution">
    <text evidence="2">The sequence shown here is derived from an EMBL/GenBank/DDBJ whole genome shotgun (WGS) entry which is preliminary data.</text>
</comment>
<evidence type="ECO:0000313" key="2">
    <source>
        <dbReference type="EMBL" id="RHX86990.1"/>
    </source>
</evidence>
<dbReference type="AlphaFoldDB" id="A0A396Z1G6"/>
<evidence type="ECO:0000256" key="1">
    <source>
        <dbReference type="SAM" id="MobiDB-lite"/>
    </source>
</evidence>
<organism evidence="2 3">
    <name type="scientific">Leptospira stimsonii</name>
    <dbReference type="NCBI Taxonomy" id="2202203"/>
    <lineage>
        <taxon>Bacteria</taxon>
        <taxon>Pseudomonadati</taxon>
        <taxon>Spirochaetota</taxon>
        <taxon>Spirochaetia</taxon>
        <taxon>Leptospirales</taxon>
        <taxon>Leptospiraceae</taxon>
        <taxon>Leptospira</taxon>
    </lineage>
</organism>
<dbReference type="Proteomes" id="UP000265798">
    <property type="component" value="Unassembled WGS sequence"/>
</dbReference>
<dbReference type="RefSeq" id="WP_118970006.1">
    <property type="nucleotide sequence ID" value="NZ_QHCT01000006.1"/>
</dbReference>
<sequence>MKKYILIFLIIPILFCQKDKEEHNKDQTIRLLASAFNETKADCVYCTDTQAFQGSCTCFTQIPVWSCQSYSSGRQKSNSVKISCEDLTSKGIWTDNESSEGEEEGEEEESSETAKPTPAKSCSYLTCPPEAYRAAFTPDAL</sequence>
<protein>
    <submittedName>
        <fullName evidence="2">Uncharacterized protein</fullName>
    </submittedName>
</protein>
<feature type="compositionally biased region" description="Acidic residues" evidence="1">
    <location>
        <begin position="97"/>
        <end position="111"/>
    </location>
</feature>
<dbReference type="EMBL" id="QHCT01000006">
    <property type="protein sequence ID" value="RHX86990.1"/>
    <property type="molecule type" value="Genomic_DNA"/>
</dbReference>
<dbReference type="OrthoDB" id="345381at2"/>
<reference evidence="3" key="1">
    <citation type="submission" date="2018-05" db="EMBL/GenBank/DDBJ databases">
        <title>Leptospira yasudae sp. nov. and Leptospira stimsonii sp. nov., two pathogenic species of the genus Leptospira isolated from environmental sources.</title>
        <authorList>
            <person name="Casanovas-Massana A."/>
            <person name="Hamond C."/>
            <person name="Santos L.A."/>
            <person name="Hacker K.P."/>
            <person name="Balassiano I."/>
            <person name="Medeiros M.A."/>
            <person name="Reis M.G."/>
            <person name="Ko A.I."/>
            <person name="Wunder E.A."/>
        </authorList>
    </citation>
    <scope>NUCLEOTIDE SEQUENCE [LARGE SCALE GENOMIC DNA]</scope>
    <source>
        <strain evidence="3">Yale</strain>
    </source>
</reference>
<feature type="region of interest" description="Disordered" evidence="1">
    <location>
        <begin position="91"/>
        <end position="123"/>
    </location>
</feature>
<proteinExistence type="predicted"/>